<gene>
    <name evidence="1" type="ORF">H4W30_007563</name>
</gene>
<dbReference type="EMBL" id="JADBEJ010000006">
    <property type="protein sequence ID" value="MBE1580482.1"/>
    <property type="molecule type" value="Genomic_DNA"/>
</dbReference>
<name>A0ABR9LJL5_9PSEU</name>
<keyword evidence="2" id="KW-1185">Reference proteome</keyword>
<dbReference type="RefSeq" id="WP_318780745.1">
    <property type="nucleotide sequence ID" value="NZ_JADBEJ010000006.1"/>
</dbReference>
<evidence type="ECO:0008006" key="3">
    <source>
        <dbReference type="Google" id="ProtNLM"/>
    </source>
</evidence>
<sequence>MDDVKDLVKADLEALAAAPAEERATRAGRMLSWHQEVVGEISRLRREALDELIASGYTPKELAKMLSMTRSRVDQLLSSGPKPERALFGTAAVTVAIGGKWETRTDGTGGPNVKPSAVLSAPALAAFDLISETCDAYGLKASSEIVPPPGMVRLTRSNLIVMASPRLLPLVGQVLEADENLGFGTSDKGWYLIDRATGTDYWSPADDGESADYGYVGRLPRPDGKGTFLYVAGIHAMGTLGVAHYLCEHVTDLYQQVKTKRWSALVKCTYDPGSRTIESSELATPIYIDK</sequence>
<evidence type="ECO:0000313" key="1">
    <source>
        <dbReference type="EMBL" id="MBE1580482.1"/>
    </source>
</evidence>
<proteinExistence type="predicted"/>
<reference evidence="1 2" key="1">
    <citation type="submission" date="2020-10" db="EMBL/GenBank/DDBJ databases">
        <title>Sequencing the genomes of 1000 actinobacteria strains.</title>
        <authorList>
            <person name="Klenk H.-P."/>
        </authorList>
    </citation>
    <scope>NUCLEOTIDE SEQUENCE [LARGE SCALE GENOMIC DNA]</scope>
    <source>
        <strain evidence="1 2">DSM 46661</strain>
    </source>
</reference>
<evidence type="ECO:0000313" key="2">
    <source>
        <dbReference type="Proteomes" id="UP000656548"/>
    </source>
</evidence>
<organism evidence="1 2">
    <name type="scientific">Amycolatopsis roodepoortensis</name>
    <dbReference type="NCBI Taxonomy" id="700274"/>
    <lineage>
        <taxon>Bacteria</taxon>
        <taxon>Bacillati</taxon>
        <taxon>Actinomycetota</taxon>
        <taxon>Actinomycetes</taxon>
        <taxon>Pseudonocardiales</taxon>
        <taxon>Pseudonocardiaceae</taxon>
        <taxon>Amycolatopsis</taxon>
    </lineage>
</organism>
<protein>
    <recommendedName>
        <fullName evidence="3">Sigma-70 family RNA polymerase sigma factor</fullName>
    </recommendedName>
</protein>
<dbReference type="Proteomes" id="UP000656548">
    <property type="component" value="Unassembled WGS sequence"/>
</dbReference>
<accession>A0ABR9LJL5</accession>
<comment type="caution">
    <text evidence="1">The sequence shown here is derived from an EMBL/GenBank/DDBJ whole genome shotgun (WGS) entry which is preliminary data.</text>
</comment>